<organism evidence="1 2">
    <name type="scientific">Derxia gummosa DSM 723</name>
    <dbReference type="NCBI Taxonomy" id="1121388"/>
    <lineage>
        <taxon>Bacteria</taxon>
        <taxon>Pseudomonadati</taxon>
        <taxon>Pseudomonadota</taxon>
        <taxon>Betaproteobacteria</taxon>
        <taxon>Burkholderiales</taxon>
        <taxon>Alcaligenaceae</taxon>
        <taxon>Derxia</taxon>
    </lineage>
</organism>
<dbReference type="GO" id="GO:0030151">
    <property type="term" value="F:molybdenum ion binding"/>
    <property type="evidence" value="ECO:0007669"/>
    <property type="project" value="InterPro"/>
</dbReference>
<proteinExistence type="predicted"/>
<name>A0A8B6XD11_9BURK</name>
<sequence length="173" mass="19344">MEVALARFLCDRFGEAEAGRIEARWCATFGQVAGERCELMAVPDRHEEYADLLGLLLEDLVVAGEEGLALARWIAWSCMGEGHLWEDLGLPERPQLTRMMADCFPALRARNSQDMRWKKFFYKQLCDRAEVSVCRAPSCSVCSEYSVCFVTPILPSAAMLDRLAGESGPARFG</sequence>
<dbReference type="Pfam" id="PF04891">
    <property type="entry name" value="NifQ"/>
    <property type="match status" value="1"/>
</dbReference>
<accession>A0A8B6XD11</accession>
<dbReference type="InterPro" id="IPR006975">
    <property type="entry name" value="NifQ"/>
</dbReference>
<reference evidence="2" key="2">
    <citation type="journal article" date="1994" name="Crit. Rev. Biotechnol.">
        <title>Biosynthesis of the iron-molybdenum cofactor of nitrogenase.</title>
        <authorList>
            <person name="Allen R.M."/>
            <person name="Chatterjee R."/>
            <person name="Madden M.S."/>
            <person name="Ludden P.W."/>
            <person name="Shah V.K."/>
        </authorList>
    </citation>
    <scope>NUCLEOTIDE SEQUENCE</scope>
</reference>
<keyword evidence="1" id="KW-1185">Reference proteome</keyword>
<evidence type="ECO:0000313" key="2">
    <source>
        <dbReference type="RefSeq" id="WP_211238028.1"/>
    </source>
</evidence>
<evidence type="ECO:0000313" key="1">
    <source>
        <dbReference type="Proteomes" id="UP000675920"/>
    </source>
</evidence>
<dbReference type="GO" id="GO:0009399">
    <property type="term" value="P:nitrogen fixation"/>
    <property type="evidence" value="ECO:0007669"/>
    <property type="project" value="InterPro"/>
</dbReference>
<dbReference type="AlphaFoldDB" id="A0A8B6XD11"/>
<dbReference type="RefSeq" id="WP_211238028.1">
    <property type="nucleotide sequence ID" value="NZ_AXWS01000007.1"/>
</dbReference>
<protein>
    <submittedName>
        <fullName evidence="2">Nitrogen fixation protein NifQ</fullName>
    </submittedName>
</protein>
<reference evidence="2" key="1">
    <citation type="journal article" date="1993" name="Mol. Gen. Genet.">
        <title>Structure of the nifQ gene from Enterobacter agglomerans 333 and its overexpression in Escherichia coli.</title>
        <authorList>
            <person name="Siddavattam D."/>
            <person name="Singh M."/>
            <person name="Klingmuller W."/>
        </authorList>
    </citation>
    <scope>NUCLEOTIDE SEQUENCE</scope>
</reference>
<reference evidence="2" key="3">
    <citation type="submission" date="2025-08" db="UniProtKB">
        <authorList>
            <consortium name="RefSeq"/>
        </authorList>
    </citation>
    <scope>IDENTIFICATION</scope>
</reference>
<dbReference type="Proteomes" id="UP000675920">
    <property type="component" value="Unplaced"/>
</dbReference>